<dbReference type="EMBL" id="GBRH01233915">
    <property type="protein sequence ID" value="JAD63980.1"/>
    <property type="molecule type" value="Transcribed_RNA"/>
</dbReference>
<proteinExistence type="predicted"/>
<dbReference type="AlphaFoldDB" id="A0A0A9BS29"/>
<organism evidence="1">
    <name type="scientific">Arundo donax</name>
    <name type="common">Giant reed</name>
    <name type="synonym">Donax arundinaceus</name>
    <dbReference type="NCBI Taxonomy" id="35708"/>
    <lineage>
        <taxon>Eukaryota</taxon>
        <taxon>Viridiplantae</taxon>
        <taxon>Streptophyta</taxon>
        <taxon>Embryophyta</taxon>
        <taxon>Tracheophyta</taxon>
        <taxon>Spermatophyta</taxon>
        <taxon>Magnoliopsida</taxon>
        <taxon>Liliopsida</taxon>
        <taxon>Poales</taxon>
        <taxon>Poaceae</taxon>
        <taxon>PACMAD clade</taxon>
        <taxon>Arundinoideae</taxon>
        <taxon>Arundineae</taxon>
        <taxon>Arundo</taxon>
    </lineage>
</organism>
<reference evidence="1" key="1">
    <citation type="submission" date="2014-09" db="EMBL/GenBank/DDBJ databases">
        <authorList>
            <person name="Magalhaes I.L.F."/>
            <person name="Oliveira U."/>
            <person name="Santos F.R."/>
            <person name="Vidigal T.H.D.A."/>
            <person name="Brescovit A.D."/>
            <person name="Santos A.J."/>
        </authorList>
    </citation>
    <scope>NUCLEOTIDE SEQUENCE</scope>
    <source>
        <tissue evidence="1">Shoot tissue taken approximately 20 cm above the soil surface</tissue>
    </source>
</reference>
<accession>A0A0A9BS29</accession>
<protein>
    <submittedName>
        <fullName evidence="1">Uncharacterized protein</fullName>
    </submittedName>
</protein>
<reference evidence="1" key="2">
    <citation type="journal article" date="2015" name="Data Brief">
        <title>Shoot transcriptome of the giant reed, Arundo donax.</title>
        <authorList>
            <person name="Barrero R.A."/>
            <person name="Guerrero F.D."/>
            <person name="Moolhuijzen P."/>
            <person name="Goolsby J.A."/>
            <person name="Tidwell J."/>
            <person name="Bellgard S.E."/>
            <person name="Bellgard M.I."/>
        </authorList>
    </citation>
    <scope>NUCLEOTIDE SEQUENCE</scope>
    <source>
        <tissue evidence="1">Shoot tissue taken approximately 20 cm above the soil surface</tissue>
    </source>
</reference>
<evidence type="ECO:0000313" key="1">
    <source>
        <dbReference type="EMBL" id="JAD63980.1"/>
    </source>
</evidence>
<sequence length="43" mass="4778">MVQHYAGKGSKRNGTTVINQIFSWVGSENITANLNLNFHKTNS</sequence>
<name>A0A0A9BS29_ARUDO</name>